<gene>
    <name evidence="1" type="primary">HUL5</name>
    <name evidence="1" type="ORF">M8818_001897</name>
</gene>
<dbReference type="EMBL" id="JAMKPW020000008">
    <property type="protein sequence ID" value="KAK8215276.1"/>
    <property type="molecule type" value="Genomic_DNA"/>
</dbReference>
<organism evidence="1 2">
    <name type="scientific">Zalaria obscura</name>
    <dbReference type="NCBI Taxonomy" id="2024903"/>
    <lineage>
        <taxon>Eukaryota</taxon>
        <taxon>Fungi</taxon>
        <taxon>Dikarya</taxon>
        <taxon>Ascomycota</taxon>
        <taxon>Pezizomycotina</taxon>
        <taxon>Dothideomycetes</taxon>
        <taxon>Dothideomycetidae</taxon>
        <taxon>Dothideales</taxon>
        <taxon>Zalariaceae</taxon>
        <taxon>Zalaria</taxon>
    </lineage>
</organism>
<keyword evidence="2" id="KW-1185">Reference proteome</keyword>
<reference evidence="1" key="1">
    <citation type="submission" date="2024-02" db="EMBL/GenBank/DDBJ databases">
        <title>Metagenome Assembled Genome of Zalaria obscura JY119.</title>
        <authorList>
            <person name="Vighnesh L."/>
            <person name="Jagadeeshwari U."/>
            <person name="Venkata Ramana C."/>
            <person name="Sasikala C."/>
        </authorList>
    </citation>
    <scope>NUCLEOTIDE SEQUENCE</scope>
    <source>
        <strain evidence="1">JY119</strain>
    </source>
</reference>
<dbReference type="Proteomes" id="UP001320706">
    <property type="component" value="Unassembled WGS sequence"/>
</dbReference>
<keyword evidence="1" id="KW-0808">Transferase</keyword>
<comment type="caution">
    <text evidence="1">The sequence shown here is derived from an EMBL/GenBank/DDBJ whole genome shotgun (WGS) entry which is preliminary data.</text>
</comment>
<sequence>MYQSFTGSSRRPRQVNLSGRKPNPFATAGSLGGPQQAIQNAQQDRLQRQQQRAELNAAKNVQRTWRGYSARKKARDAWRQQWDATEKESEAGGAIYYRTAEESLTALRKLLLFFSIHQGDDTKRLVRYGQRQMETVAAQIPCSDGPWVKAYSRLEEACLEALGARVKKEQVDGDTEHLLRITTFTAEQSSDYTVLESYYSTLAAMSRVPLSDTMTAALISAITSPLRTGSKAANTELFVSAYLTMPQSPETLSRLATSMDISLLAQAAYNVVTKSVPGFRHSLWLLGQYIYMMGQPGTLIGLTGARNVVVFARLLAAVSDGISPESTPVVMGNIEFDKTVLTTGPAQSSVPLNEFLHQQLNRLVDQEGIRSLIVRPDSQPTMREQHDDAQMLAGYALTLLRVFPHRADDIRMWLYLGPPSGNDPGQCVSAIAYFWKESCATGPFRSIYENPRNVIDMLKPKQTATSTWQPPNSVAADMDKRDNEWRVILTFLELYTFVLKIMDDEEFLGGTKGVSSRNNALSIPEIRDLTIFLKNLGFTMYFSAAEITTFADLGGISVDYVKGLVTGLLRMIYERDSRRGFLPKGHWLMTRMLDMTNFISAVVMEEENRHQVQDMEDEDGADSDLEDDSWVNNAHRSTQEARLRERRMRAQRQASRKRYLESVAPRLEILQNMPFFIPFETRVQIFREFVNLDKHKRRNGFVDPDVWRQSILFSSRGIGDERENELARHHAKIRRKHEFEDAFEHFYQLGEGLKEPIQITFVDEFDMVEAGIDGGGVTKEFLTSVSSQAFDPERALFSANDKHLLYPNPTSVEEAKVHLAQAGLRPESPEYRGHLQELAQQYEFLGRIIGKCMYEGILVDISFASFFLLKWSLTGLPGTAPRESQYRANINDLRDLDEALYQGLLYLKNYPGNVEEDLSLNFTVTDTIPLGNGVTKTVEHELMTNGANIPVTNENRLIYISRMARYRLQAQSAPQTNAFLKGLSSIIQPGWLSMFNQSELQTLIGGASTPLSIPDLRKNTQYGGVYVIGDDQQEHPVVRMFWDVMEALPDADRRKVLKFVTSTPRAPLLGFASLNPRFSIRDAGDDENRFPTTSTCVNLLKLPKYKKESTLREKLLYAVNSGAGFDLS</sequence>
<keyword evidence="1" id="KW-0436">Ligase</keyword>
<name>A0ACC3SIF1_9PEZI</name>
<evidence type="ECO:0000313" key="2">
    <source>
        <dbReference type="Proteomes" id="UP001320706"/>
    </source>
</evidence>
<protein>
    <submittedName>
        <fullName evidence="1">Ubiquitin-protein ligase (E3)</fullName>
        <ecNumber evidence="1">2.3.2.26</ecNumber>
    </submittedName>
</protein>
<keyword evidence="1" id="KW-0012">Acyltransferase</keyword>
<accession>A0ACC3SIF1</accession>
<dbReference type="EC" id="2.3.2.26" evidence="1"/>
<proteinExistence type="predicted"/>
<evidence type="ECO:0000313" key="1">
    <source>
        <dbReference type="EMBL" id="KAK8215276.1"/>
    </source>
</evidence>